<protein>
    <recommendedName>
        <fullName evidence="1">non-specific serine/threonine protein kinase</fullName>
        <ecNumber evidence="1">2.7.11.1</ecNumber>
    </recommendedName>
    <alternativeName>
        <fullName evidence="9">Halotolerance protein 4</fullName>
    </alternativeName>
</protein>
<keyword evidence="3" id="KW-0808">Transferase</keyword>
<reference evidence="14" key="1">
    <citation type="submission" date="2021-06" db="EMBL/GenBank/DDBJ databases">
        <authorList>
            <person name="Kallberg Y."/>
            <person name="Tangrot J."/>
            <person name="Rosling A."/>
        </authorList>
    </citation>
    <scope>NUCLEOTIDE SEQUENCE</scope>
    <source>
        <strain evidence="14">BR232B</strain>
    </source>
</reference>
<dbReference type="GO" id="GO:0030003">
    <property type="term" value="P:intracellular monoatomic cation homeostasis"/>
    <property type="evidence" value="ECO:0007669"/>
    <property type="project" value="TreeGrafter"/>
</dbReference>
<comment type="catalytic activity">
    <reaction evidence="7">
        <text>L-threonyl-[protein] + ATP = O-phospho-L-threonyl-[protein] + ADP + H(+)</text>
        <dbReference type="Rhea" id="RHEA:46608"/>
        <dbReference type="Rhea" id="RHEA-COMP:11060"/>
        <dbReference type="Rhea" id="RHEA-COMP:11605"/>
        <dbReference type="ChEBI" id="CHEBI:15378"/>
        <dbReference type="ChEBI" id="CHEBI:30013"/>
        <dbReference type="ChEBI" id="CHEBI:30616"/>
        <dbReference type="ChEBI" id="CHEBI:61977"/>
        <dbReference type="ChEBI" id="CHEBI:456216"/>
        <dbReference type="EC" id="2.7.11.1"/>
    </reaction>
</comment>
<dbReference type="PROSITE" id="PS00107">
    <property type="entry name" value="PROTEIN_KINASE_ATP"/>
    <property type="match status" value="1"/>
</dbReference>
<dbReference type="EMBL" id="CAJVPI010001774">
    <property type="protein sequence ID" value="CAG8626116.1"/>
    <property type="molecule type" value="Genomic_DNA"/>
</dbReference>
<evidence type="ECO:0000256" key="3">
    <source>
        <dbReference type="ARBA" id="ARBA00022679"/>
    </source>
</evidence>
<dbReference type="CDD" id="cd13994">
    <property type="entry name" value="STKc_HAL4_like"/>
    <property type="match status" value="1"/>
</dbReference>
<dbReference type="PANTHER" id="PTHR24343">
    <property type="entry name" value="SERINE/THREONINE KINASE"/>
    <property type="match status" value="1"/>
</dbReference>
<evidence type="ECO:0000256" key="9">
    <source>
        <dbReference type="ARBA" id="ARBA00078109"/>
    </source>
</evidence>
<dbReference type="Gene3D" id="1.10.510.10">
    <property type="entry name" value="Transferase(Phosphotransferase) domain 1"/>
    <property type="match status" value="1"/>
</dbReference>
<dbReference type="InterPro" id="IPR017441">
    <property type="entry name" value="Protein_kinase_ATP_BS"/>
</dbReference>
<sequence>METDKQLFGENKQSNGRCNEPKHVKDIKAESKNANGHPNLIQATFQKMFHLDVPDKPKSTKSSSNTSSESEEDKGESNVPRGEKRLSSTTAGSKLRFQKLPTGSHAHNLQPSKRAHRVSAILRELGFISHNHYEEQTQPSHSNASSEKSSRSECSFAEKYGTCREIIGKGAFGIVRIAHKAEAKTPGGKLFAVKEFRRRHNEPTKKYIKRLTSEFCISSSLHHLNVIDTLDLMQDTQGKYCEVMEYCAGGDLYSLIVASGGLELEEADCFFGQLINGVKYLHDNGVAHRDLKPENLLLTAAGCLKITDFGNGECFRMAWETQAHLSRGVCGSEPYIAPEEFTGNWFDPRLVDIWACGIIYMCMITGRHLWRIAKWQEDGQYRLYTEAKADGRVLSQFQGLNNGRRRVMNKIIEPNPKLRVTAEQITQDSWFAKIVICFRPLSTGSSGVAGTCCASSHQESVLSNNYNVVS</sequence>
<dbReference type="OrthoDB" id="6513151at2759"/>
<dbReference type="GO" id="GO:0005829">
    <property type="term" value="C:cytosol"/>
    <property type="evidence" value="ECO:0007669"/>
    <property type="project" value="TreeGrafter"/>
</dbReference>
<dbReference type="InterPro" id="IPR000719">
    <property type="entry name" value="Prot_kinase_dom"/>
</dbReference>
<evidence type="ECO:0000256" key="1">
    <source>
        <dbReference type="ARBA" id="ARBA00012513"/>
    </source>
</evidence>
<organism evidence="14 15">
    <name type="scientific">Paraglomus brasilianum</name>
    <dbReference type="NCBI Taxonomy" id="144538"/>
    <lineage>
        <taxon>Eukaryota</taxon>
        <taxon>Fungi</taxon>
        <taxon>Fungi incertae sedis</taxon>
        <taxon>Mucoromycota</taxon>
        <taxon>Glomeromycotina</taxon>
        <taxon>Glomeromycetes</taxon>
        <taxon>Paraglomerales</taxon>
        <taxon>Paraglomeraceae</taxon>
        <taxon>Paraglomus</taxon>
    </lineage>
</organism>
<evidence type="ECO:0000256" key="8">
    <source>
        <dbReference type="ARBA" id="ARBA00048679"/>
    </source>
</evidence>
<comment type="catalytic activity">
    <reaction evidence="8">
        <text>L-seryl-[protein] + ATP = O-phospho-L-seryl-[protein] + ADP + H(+)</text>
        <dbReference type="Rhea" id="RHEA:17989"/>
        <dbReference type="Rhea" id="RHEA-COMP:9863"/>
        <dbReference type="Rhea" id="RHEA-COMP:11604"/>
        <dbReference type="ChEBI" id="CHEBI:15378"/>
        <dbReference type="ChEBI" id="CHEBI:29999"/>
        <dbReference type="ChEBI" id="CHEBI:30616"/>
        <dbReference type="ChEBI" id="CHEBI:83421"/>
        <dbReference type="ChEBI" id="CHEBI:456216"/>
        <dbReference type="EC" id="2.7.11.1"/>
    </reaction>
</comment>
<dbReference type="SUPFAM" id="SSF56112">
    <property type="entry name" value="Protein kinase-like (PK-like)"/>
    <property type="match status" value="1"/>
</dbReference>
<dbReference type="GO" id="GO:0004674">
    <property type="term" value="F:protein serine/threonine kinase activity"/>
    <property type="evidence" value="ECO:0007669"/>
    <property type="project" value="UniProtKB-KW"/>
</dbReference>
<evidence type="ECO:0000259" key="13">
    <source>
        <dbReference type="PROSITE" id="PS50011"/>
    </source>
</evidence>
<name>A0A9N9D7J4_9GLOM</name>
<evidence type="ECO:0000313" key="14">
    <source>
        <dbReference type="EMBL" id="CAG8626116.1"/>
    </source>
</evidence>
<evidence type="ECO:0000313" key="15">
    <source>
        <dbReference type="Proteomes" id="UP000789739"/>
    </source>
</evidence>
<evidence type="ECO:0000256" key="7">
    <source>
        <dbReference type="ARBA" id="ARBA00047899"/>
    </source>
</evidence>
<feature type="region of interest" description="Disordered" evidence="12">
    <location>
        <begin position="1"/>
        <end position="114"/>
    </location>
</feature>
<dbReference type="PANTHER" id="PTHR24343:SF558">
    <property type="entry name" value="PROTEIN KINASE DOMAIN-CONTAINING PROTEIN"/>
    <property type="match status" value="1"/>
</dbReference>
<gene>
    <name evidence="14" type="ORF">PBRASI_LOCUS8987</name>
</gene>
<comment type="similarity">
    <text evidence="11">Belongs to the protein kinase superfamily.</text>
</comment>
<keyword evidence="5" id="KW-0418">Kinase</keyword>
<accession>A0A9N9D7J4</accession>
<feature type="compositionally biased region" description="Basic and acidic residues" evidence="12">
    <location>
        <begin position="49"/>
        <end position="58"/>
    </location>
</feature>
<dbReference type="PROSITE" id="PS50011">
    <property type="entry name" value="PROTEIN_KINASE_DOM"/>
    <property type="match status" value="1"/>
</dbReference>
<dbReference type="SMART" id="SM00220">
    <property type="entry name" value="S_TKc"/>
    <property type="match status" value="1"/>
</dbReference>
<dbReference type="EC" id="2.7.11.1" evidence="1"/>
<proteinExistence type="inferred from homology"/>
<dbReference type="InterPro" id="IPR011009">
    <property type="entry name" value="Kinase-like_dom_sf"/>
</dbReference>
<evidence type="ECO:0000256" key="12">
    <source>
        <dbReference type="SAM" id="MobiDB-lite"/>
    </source>
</evidence>
<dbReference type="AlphaFoldDB" id="A0A9N9D7J4"/>
<dbReference type="Pfam" id="PF00069">
    <property type="entry name" value="Pkinase"/>
    <property type="match status" value="1"/>
</dbReference>
<keyword evidence="2 11" id="KW-0723">Serine/threonine-protein kinase</keyword>
<keyword evidence="15" id="KW-1185">Reference proteome</keyword>
<feature type="binding site" evidence="10">
    <location>
        <position position="194"/>
    </location>
    <ligand>
        <name>ATP</name>
        <dbReference type="ChEBI" id="CHEBI:30616"/>
    </ligand>
</feature>
<comment type="caution">
    <text evidence="14">The sequence shown here is derived from an EMBL/GenBank/DDBJ whole genome shotgun (WGS) entry which is preliminary data.</text>
</comment>
<feature type="compositionally biased region" description="Basic and acidic residues" evidence="12">
    <location>
        <begin position="19"/>
        <end position="31"/>
    </location>
</feature>
<feature type="domain" description="Protein kinase" evidence="13">
    <location>
        <begin position="161"/>
        <end position="431"/>
    </location>
</feature>
<dbReference type="FunFam" id="1.10.510.10:FF:000183">
    <property type="entry name" value="Serine/threonine-protein kinase hal4"/>
    <property type="match status" value="1"/>
</dbReference>
<dbReference type="InterPro" id="IPR008271">
    <property type="entry name" value="Ser/Thr_kinase_AS"/>
</dbReference>
<evidence type="ECO:0000256" key="5">
    <source>
        <dbReference type="ARBA" id="ARBA00022777"/>
    </source>
</evidence>
<evidence type="ECO:0000256" key="2">
    <source>
        <dbReference type="ARBA" id="ARBA00022527"/>
    </source>
</evidence>
<evidence type="ECO:0000256" key="10">
    <source>
        <dbReference type="PROSITE-ProRule" id="PRU10141"/>
    </source>
</evidence>
<evidence type="ECO:0000256" key="11">
    <source>
        <dbReference type="RuleBase" id="RU000304"/>
    </source>
</evidence>
<dbReference type="PROSITE" id="PS00108">
    <property type="entry name" value="PROTEIN_KINASE_ST"/>
    <property type="match status" value="1"/>
</dbReference>
<evidence type="ECO:0000256" key="6">
    <source>
        <dbReference type="ARBA" id="ARBA00022840"/>
    </source>
</evidence>
<evidence type="ECO:0000256" key="4">
    <source>
        <dbReference type="ARBA" id="ARBA00022741"/>
    </source>
</evidence>
<feature type="compositionally biased region" description="Polar residues" evidence="12">
    <location>
        <begin position="32"/>
        <end position="45"/>
    </location>
</feature>
<keyword evidence="4 10" id="KW-0547">Nucleotide-binding</keyword>
<keyword evidence="6 10" id="KW-0067">ATP-binding</keyword>
<dbReference type="Proteomes" id="UP000789739">
    <property type="component" value="Unassembled WGS sequence"/>
</dbReference>
<dbReference type="GO" id="GO:0005524">
    <property type="term" value="F:ATP binding"/>
    <property type="evidence" value="ECO:0007669"/>
    <property type="project" value="UniProtKB-UniRule"/>
</dbReference>